<dbReference type="Pfam" id="PF05721">
    <property type="entry name" value="PhyH"/>
    <property type="match status" value="1"/>
</dbReference>
<dbReference type="Proteomes" id="UP001501490">
    <property type="component" value="Unassembled WGS sequence"/>
</dbReference>
<dbReference type="PANTHER" id="PTHR20883:SF46">
    <property type="entry name" value="PHYTANOYL-COA HYDROXYLASE"/>
    <property type="match status" value="1"/>
</dbReference>
<evidence type="ECO:0000313" key="1">
    <source>
        <dbReference type="EMBL" id="GAA3617957.1"/>
    </source>
</evidence>
<comment type="caution">
    <text evidence="1">The sequence shown here is derived from an EMBL/GenBank/DDBJ whole genome shotgun (WGS) entry which is preliminary data.</text>
</comment>
<gene>
    <name evidence="1" type="ORF">GCM10022236_20260</name>
</gene>
<dbReference type="SUPFAM" id="SSF51197">
    <property type="entry name" value="Clavaminate synthase-like"/>
    <property type="match status" value="1"/>
</dbReference>
<dbReference type="RefSeq" id="WP_344804020.1">
    <property type="nucleotide sequence ID" value="NZ_BAABAB010000014.1"/>
</dbReference>
<evidence type="ECO:0000313" key="2">
    <source>
        <dbReference type="Proteomes" id="UP001501490"/>
    </source>
</evidence>
<keyword evidence="2" id="KW-1185">Reference proteome</keyword>
<sequence>MASTAVEPTIIRLDEDTVSSYRRNGFVHVPSVLTADEVARYREAAERVHAERDGLAYAGAIFKQIIQLWTFDDVLGELTRHPALASLATQLSGIPMRIWHDQLLVKAPHNGARTEFHQDQPYWPHHSRHSLSAWIALTDVPVERGCMTFIPGQQERADIRPVDLTSDTDMFAAAPDLTWRPRVTIPLRAGDVTFHNGYTPHTANANDTDEYRWAQVNIYIDRETTYSGTAHVVTDPLGLEVGDRLPDAEFPPVG</sequence>
<dbReference type="EMBL" id="BAABAB010000014">
    <property type="protein sequence ID" value="GAA3617957.1"/>
    <property type="molecule type" value="Genomic_DNA"/>
</dbReference>
<proteinExistence type="predicted"/>
<dbReference type="Gene3D" id="2.60.120.620">
    <property type="entry name" value="q2cbj1_9rhob like domain"/>
    <property type="match status" value="1"/>
</dbReference>
<evidence type="ECO:0008006" key="3">
    <source>
        <dbReference type="Google" id="ProtNLM"/>
    </source>
</evidence>
<organism evidence="1 2">
    <name type="scientific">Microlunatus ginsengisoli</name>
    <dbReference type="NCBI Taxonomy" id="363863"/>
    <lineage>
        <taxon>Bacteria</taxon>
        <taxon>Bacillati</taxon>
        <taxon>Actinomycetota</taxon>
        <taxon>Actinomycetes</taxon>
        <taxon>Propionibacteriales</taxon>
        <taxon>Propionibacteriaceae</taxon>
        <taxon>Microlunatus</taxon>
    </lineage>
</organism>
<dbReference type="PANTHER" id="PTHR20883">
    <property type="entry name" value="PHYTANOYL-COA DIOXYGENASE DOMAIN CONTAINING 1"/>
    <property type="match status" value="1"/>
</dbReference>
<accession>A0ABP6ZTW8</accession>
<name>A0ABP6ZTW8_9ACTN</name>
<reference evidence="2" key="1">
    <citation type="journal article" date="2019" name="Int. J. Syst. Evol. Microbiol.">
        <title>The Global Catalogue of Microorganisms (GCM) 10K type strain sequencing project: providing services to taxonomists for standard genome sequencing and annotation.</title>
        <authorList>
            <consortium name="The Broad Institute Genomics Platform"/>
            <consortium name="The Broad Institute Genome Sequencing Center for Infectious Disease"/>
            <person name="Wu L."/>
            <person name="Ma J."/>
        </authorList>
    </citation>
    <scope>NUCLEOTIDE SEQUENCE [LARGE SCALE GENOMIC DNA]</scope>
    <source>
        <strain evidence="2">JCM 16929</strain>
    </source>
</reference>
<dbReference type="InterPro" id="IPR008775">
    <property type="entry name" value="Phytyl_CoA_dOase-like"/>
</dbReference>
<protein>
    <recommendedName>
        <fullName evidence="3">Phytanoyl-CoA dioxygenase family protein</fullName>
    </recommendedName>
</protein>